<name>A0A4Z1F977_9HELO</name>
<keyword evidence="3" id="KW-1185">Reference proteome</keyword>
<accession>A0A4Z1F977</accession>
<feature type="region of interest" description="Disordered" evidence="1">
    <location>
        <begin position="12"/>
        <end position="40"/>
    </location>
</feature>
<proteinExistence type="predicted"/>
<sequence>MSIPSTKLLVKFKPESSKPESSKPESSKPESSKRPADASQHKAIEFVHSEDAYQQWLNLRTSLLLHLRSLTDDDSRAITKVHVLWNVLHSYVEKQDLQWSSIFVKADEIFETQESVDGTPEPEVKRNEERCKDIVIALELMRVRDNWDRLCVEYSVKDDGGKKQLSEEARQYQKLRVL</sequence>
<dbReference type="OrthoDB" id="3495151at2759"/>
<protein>
    <submittedName>
        <fullName evidence="2">Uncharacterized protein</fullName>
    </submittedName>
</protein>
<dbReference type="AlphaFoldDB" id="A0A4Z1F977"/>
<dbReference type="Proteomes" id="UP000297777">
    <property type="component" value="Unassembled WGS sequence"/>
</dbReference>
<organism evidence="2 3">
    <name type="scientific">Botrytis tulipae</name>
    <dbReference type="NCBI Taxonomy" id="87230"/>
    <lineage>
        <taxon>Eukaryota</taxon>
        <taxon>Fungi</taxon>
        <taxon>Dikarya</taxon>
        <taxon>Ascomycota</taxon>
        <taxon>Pezizomycotina</taxon>
        <taxon>Leotiomycetes</taxon>
        <taxon>Helotiales</taxon>
        <taxon>Sclerotiniaceae</taxon>
        <taxon>Botrytis</taxon>
    </lineage>
</organism>
<evidence type="ECO:0000256" key="1">
    <source>
        <dbReference type="SAM" id="MobiDB-lite"/>
    </source>
</evidence>
<comment type="caution">
    <text evidence="2">The sequence shown here is derived from an EMBL/GenBank/DDBJ whole genome shotgun (WGS) entry which is preliminary data.</text>
</comment>
<dbReference type="EMBL" id="PQXH01000012">
    <property type="protein sequence ID" value="TGO18091.1"/>
    <property type="molecule type" value="Genomic_DNA"/>
</dbReference>
<gene>
    <name evidence="2" type="ORF">BTUL_0012g00350</name>
</gene>
<evidence type="ECO:0000313" key="2">
    <source>
        <dbReference type="EMBL" id="TGO18091.1"/>
    </source>
</evidence>
<evidence type="ECO:0000313" key="3">
    <source>
        <dbReference type="Proteomes" id="UP000297777"/>
    </source>
</evidence>
<reference evidence="2 3" key="1">
    <citation type="submission" date="2017-12" db="EMBL/GenBank/DDBJ databases">
        <title>Comparative genomics of Botrytis spp.</title>
        <authorList>
            <person name="Valero-Jimenez C.A."/>
            <person name="Tapia P."/>
            <person name="Veloso J."/>
            <person name="Silva-Moreno E."/>
            <person name="Staats M."/>
            <person name="Valdes J.H."/>
            <person name="Van Kan J.A.L."/>
        </authorList>
    </citation>
    <scope>NUCLEOTIDE SEQUENCE [LARGE SCALE GENOMIC DNA]</scope>
    <source>
        <strain evidence="2 3">Bt9001</strain>
    </source>
</reference>